<evidence type="ECO:0000313" key="2">
    <source>
        <dbReference type="EnsemblProtists" id="PYU1_T003388"/>
    </source>
</evidence>
<sequence>MTLLIDIPSLLAKFPPLPSSIAISTESVAEGDVIAYKTLTLCMETWQPLLSAWLCGRVTSVTPSEGTIYVMPMALSINDQQLQWKESTQVEEEVVVVQVSELSELRYLDGPSFQAMKELQNQQQS</sequence>
<keyword evidence="3" id="KW-1185">Reference proteome</keyword>
<evidence type="ECO:0000313" key="3">
    <source>
        <dbReference type="Proteomes" id="UP000019132"/>
    </source>
</evidence>
<dbReference type="STRING" id="431595.K3WEJ7"/>
<dbReference type="HOGENOM" id="CLU_1997147_0_0_1"/>
<dbReference type="AlphaFoldDB" id="K3WEJ7"/>
<organism evidence="2 3">
    <name type="scientific">Globisporangium ultimum (strain ATCC 200006 / CBS 805.95 / DAOM BR144)</name>
    <name type="common">Pythium ultimum</name>
    <dbReference type="NCBI Taxonomy" id="431595"/>
    <lineage>
        <taxon>Eukaryota</taxon>
        <taxon>Sar</taxon>
        <taxon>Stramenopiles</taxon>
        <taxon>Oomycota</taxon>
        <taxon>Peronosporomycetes</taxon>
        <taxon>Pythiales</taxon>
        <taxon>Pythiaceae</taxon>
        <taxon>Globisporangium</taxon>
    </lineage>
</organism>
<feature type="domain" description="Coilin tudor" evidence="1">
    <location>
        <begin position="24"/>
        <end position="107"/>
    </location>
</feature>
<reference evidence="2" key="3">
    <citation type="submission" date="2015-02" db="UniProtKB">
        <authorList>
            <consortium name="EnsemblProtists"/>
        </authorList>
    </citation>
    <scope>IDENTIFICATION</scope>
    <source>
        <strain evidence="2">DAOM BR144</strain>
    </source>
</reference>
<dbReference type="Pfam" id="PF23086">
    <property type="entry name" value="Tudor_Coilin"/>
    <property type="match status" value="1"/>
</dbReference>
<protein>
    <recommendedName>
        <fullName evidence="1">Coilin tudor domain-containing protein</fullName>
    </recommendedName>
</protein>
<dbReference type="Proteomes" id="UP000019132">
    <property type="component" value="Unassembled WGS sequence"/>
</dbReference>
<reference evidence="3" key="1">
    <citation type="journal article" date="2010" name="Genome Biol.">
        <title>Genome sequence of the necrotrophic plant pathogen Pythium ultimum reveals original pathogenicity mechanisms and effector repertoire.</title>
        <authorList>
            <person name="Levesque C.A."/>
            <person name="Brouwer H."/>
            <person name="Cano L."/>
            <person name="Hamilton J.P."/>
            <person name="Holt C."/>
            <person name="Huitema E."/>
            <person name="Raffaele S."/>
            <person name="Robideau G.P."/>
            <person name="Thines M."/>
            <person name="Win J."/>
            <person name="Zerillo M.M."/>
            <person name="Beakes G.W."/>
            <person name="Boore J.L."/>
            <person name="Busam D."/>
            <person name="Dumas B."/>
            <person name="Ferriera S."/>
            <person name="Fuerstenberg S.I."/>
            <person name="Gachon C.M."/>
            <person name="Gaulin E."/>
            <person name="Govers F."/>
            <person name="Grenville-Briggs L."/>
            <person name="Horner N."/>
            <person name="Hostetler J."/>
            <person name="Jiang R.H."/>
            <person name="Johnson J."/>
            <person name="Krajaejun T."/>
            <person name="Lin H."/>
            <person name="Meijer H.J."/>
            <person name="Moore B."/>
            <person name="Morris P."/>
            <person name="Phuntmart V."/>
            <person name="Puiu D."/>
            <person name="Shetty J."/>
            <person name="Stajich J.E."/>
            <person name="Tripathy S."/>
            <person name="Wawra S."/>
            <person name="van West P."/>
            <person name="Whitty B.R."/>
            <person name="Coutinho P.M."/>
            <person name="Henrissat B."/>
            <person name="Martin F."/>
            <person name="Thomas P.D."/>
            <person name="Tyler B.M."/>
            <person name="De Vries R.P."/>
            <person name="Kamoun S."/>
            <person name="Yandell M."/>
            <person name="Tisserat N."/>
            <person name="Buell C.R."/>
        </authorList>
    </citation>
    <scope>NUCLEOTIDE SEQUENCE</scope>
    <source>
        <strain evidence="3">DAOM:BR144</strain>
    </source>
</reference>
<dbReference type="VEuPathDB" id="FungiDB:PYU1_G003378"/>
<reference evidence="3" key="2">
    <citation type="submission" date="2010-04" db="EMBL/GenBank/DDBJ databases">
        <authorList>
            <person name="Buell R."/>
            <person name="Hamilton J."/>
            <person name="Hostetler J."/>
        </authorList>
    </citation>
    <scope>NUCLEOTIDE SEQUENCE [LARGE SCALE GENOMIC DNA]</scope>
    <source>
        <strain evidence="3">DAOM:BR144</strain>
    </source>
</reference>
<proteinExistence type="predicted"/>
<dbReference type="EMBL" id="GL376603">
    <property type="status" value="NOT_ANNOTATED_CDS"/>
    <property type="molecule type" value="Genomic_DNA"/>
</dbReference>
<accession>K3WEJ7</accession>
<dbReference type="EnsemblProtists" id="PYU1_T003388">
    <property type="protein sequence ID" value="PYU1_T003388"/>
    <property type="gene ID" value="PYU1_G003378"/>
</dbReference>
<evidence type="ECO:0000259" key="1">
    <source>
        <dbReference type="Pfam" id="PF23086"/>
    </source>
</evidence>
<name>K3WEJ7_GLOUD</name>
<dbReference type="InterPro" id="IPR056398">
    <property type="entry name" value="Tudor_Coilin"/>
</dbReference>
<dbReference type="InParanoid" id="K3WEJ7"/>